<dbReference type="Proteomes" id="UP000502415">
    <property type="component" value="Chromosome"/>
</dbReference>
<keyword evidence="2" id="KW-1185">Reference proteome</keyword>
<gene>
    <name evidence="1" type="ORF">HH212_15045</name>
</gene>
<name>A0A7Z2VXY4_9BURK</name>
<dbReference type="RefSeq" id="WP_170203216.1">
    <property type="nucleotide sequence ID" value="NZ_CP051685.1"/>
</dbReference>
<dbReference type="KEGG" id="mfy:HH212_15045"/>
<dbReference type="EMBL" id="CP051685">
    <property type="protein sequence ID" value="QJE01188.1"/>
    <property type="molecule type" value="Genomic_DNA"/>
</dbReference>
<proteinExistence type="predicted"/>
<organism evidence="1 2">
    <name type="scientific">Massilia forsythiae</name>
    <dbReference type="NCBI Taxonomy" id="2728020"/>
    <lineage>
        <taxon>Bacteria</taxon>
        <taxon>Pseudomonadati</taxon>
        <taxon>Pseudomonadota</taxon>
        <taxon>Betaproteobacteria</taxon>
        <taxon>Burkholderiales</taxon>
        <taxon>Oxalobacteraceae</taxon>
        <taxon>Telluria group</taxon>
        <taxon>Massilia</taxon>
    </lineage>
</organism>
<evidence type="ECO:0000313" key="2">
    <source>
        <dbReference type="Proteomes" id="UP000502415"/>
    </source>
</evidence>
<protein>
    <submittedName>
        <fullName evidence="1">Uncharacterized protein</fullName>
    </submittedName>
</protein>
<dbReference type="AlphaFoldDB" id="A0A7Z2VXY4"/>
<sequence length="72" mass="8583">MEMPSFNPYADLDNIESAHRKWRDATATFHRYIREVELGFVVAGSEFDRLYDDLKAKHEEYSKLAKSLIRFR</sequence>
<reference evidence="1 2" key="1">
    <citation type="submission" date="2020-04" db="EMBL/GenBank/DDBJ databases">
        <title>Genome sequencing of novel species.</title>
        <authorList>
            <person name="Heo J."/>
            <person name="Kim S.-J."/>
            <person name="Kim J.-S."/>
            <person name="Hong S.-B."/>
            <person name="Kwon S.-W."/>
        </authorList>
    </citation>
    <scope>NUCLEOTIDE SEQUENCE [LARGE SCALE GENOMIC DNA]</scope>
    <source>
        <strain evidence="1 2">GN2-R2</strain>
    </source>
</reference>
<evidence type="ECO:0000313" key="1">
    <source>
        <dbReference type="EMBL" id="QJE01188.1"/>
    </source>
</evidence>
<accession>A0A7Z2VXY4</accession>